<keyword evidence="2 5" id="KW-0689">Ribosomal protein</keyword>
<dbReference type="RefSeq" id="WP_103202516.1">
    <property type="nucleotide sequence ID" value="NZ_CVTD020000015.1"/>
</dbReference>
<protein>
    <recommendedName>
        <fullName evidence="4 5">Large ribosomal subunit protein bL27</fullName>
    </recommendedName>
</protein>
<dbReference type="GO" id="GO:0006412">
    <property type="term" value="P:translation"/>
    <property type="evidence" value="ECO:0007669"/>
    <property type="project" value="UniProtKB-UniRule"/>
</dbReference>
<dbReference type="Proteomes" id="UP000236497">
    <property type="component" value="Unassembled WGS sequence"/>
</dbReference>
<dbReference type="PANTHER" id="PTHR15893:SF0">
    <property type="entry name" value="LARGE RIBOSOMAL SUBUNIT PROTEIN BL27M"/>
    <property type="match status" value="1"/>
</dbReference>
<sequence>MLRMNLQFFAHKKGVGSTKNGRDSHSKRLGAKRADGQFVLAGNIIYRQRGTKIHPGTNVGRGKDDTLYALVDGILRFERKGRDKKQASVYPVETVETI</sequence>
<reference evidence="6 7" key="1">
    <citation type="submission" date="2015-06" db="EMBL/GenBank/DDBJ databases">
        <authorList>
            <person name="Wibberg Daniel"/>
        </authorList>
    </citation>
    <scope>NUCLEOTIDE SEQUENCE [LARGE SCALE GENOMIC DNA]</scope>
    <source>
        <strain evidence="6 7">T3/55T</strain>
    </source>
</reference>
<evidence type="ECO:0000256" key="4">
    <source>
        <dbReference type="ARBA" id="ARBA00035175"/>
    </source>
</evidence>
<dbReference type="HAMAP" id="MF_00539">
    <property type="entry name" value="Ribosomal_bL27"/>
    <property type="match status" value="1"/>
</dbReference>
<evidence type="ECO:0000313" key="6">
    <source>
        <dbReference type="EMBL" id="CRZ34401.1"/>
    </source>
</evidence>
<dbReference type="Gene3D" id="2.40.50.100">
    <property type="match status" value="1"/>
</dbReference>
<evidence type="ECO:0000256" key="2">
    <source>
        <dbReference type="ARBA" id="ARBA00022980"/>
    </source>
</evidence>
<dbReference type="Pfam" id="PF01016">
    <property type="entry name" value="Ribosomal_L27"/>
    <property type="match status" value="1"/>
</dbReference>
<dbReference type="AlphaFoldDB" id="A0A0H5SHW2"/>
<dbReference type="FunFam" id="2.40.50.100:FF:000004">
    <property type="entry name" value="50S ribosomal protein L27"/>
    <property type="match status" value="1"/>
</dbReference>
<evidence type="ECO:0000256" key="5">
    <source>
        <dbReference type="HAMAP-Rule" id="MF_00539"/>
    </source>
</evidence>
<keyword evidence="3 5" id="KW-0687">Ribonucleoprotein</keyword>
<dbReference type="GO" id="GO:0003735">
    <property type="term" value="F:structural constituent of ribosome"/>
    <property type="evidence" value="ECO:0007669"/>
    <property type="project" value="InterPro"/>
</dbReference>
<dbReference type="EMBL" id="CVTD020000015">
    <property type="protein sequence ID" value="CRZ34401.1"/>
    <property type="molecule type" value="Genomic_DNA"/>
</dbReference>
<dbReference type="InterPro" id="IPR018261">
    <property type="entry name" value="Ribosomal_bL27_CS"/>
</dbReference>
<evidence type="ECO:0000256" key="1">
    <source>
        <dbReference type="ARBA" id="ARBA00010797"/>
    </source>
</evidence>
<keyword evidence="7" id="KW-1185">Reference proteome</keyword>
<dbReference type="PANTHER" id="PTHR15893">
    <property type="entry name" value="RIBOSOMAL PROTEIN L27"/>
    <property type="match status" value="1"/>
</dbReference>
<evidence type="ECO:0000256" key="3">
    <source>
        <dbReference type="ARBA" id="ARBA00023274"/>
    </source>
</evidence>
<dbReference type="InterPro" id="IPR001684">
    <property type="entry name" value="Ribosomal_bL27"/>
</dbReference>
<dbReference type="PROSITE" id="PS00831">
    <property type="entry name" value="RIBOSOMAL_L27"/>
    <property type="match status" value="1"/>
</dbReference>
<dbReference type="NCBIfam" id="TIGR00062">
    <property type="entry name" value="L27"/>
    <property type="match status" value="1"/>
</dbReference>
<accession>A0A0H5SHW2</accession>
<dbReference type="SUPFAM" id="SSF110324">
    <property type="entry name" value="Ribosomal L27 protein-like"/>
    <property type="match status" value="1"/>
</dbReference>
<dbReference type="OrthoDB" id="9803474at2"/>
<organism evidence="6 7">
    <name type="scientific">Herbinix hemicellulosilytica</name>
    <dbReference type="NCBI Taxonomy" id="1564487"/>
    <lineage>
        <taxon>Bacteria</taxon>
        <taxon>Bacillati</taxon>
        <taxon>Bacillota</taxon>
        <taxon>Clostridia</taxon>
        <taxon>Lachnospirales</taxon>
        <taxon>Lachnospiraceae</taxon>
        <taxon>Herbinix</taxon>
    </lineage>
</organism>
<comment type="similarity">
    <text evidence="1 5">Belongs to the bacterial ribosomal protein bL27 family.</text>
</comment>
<gene>
    <name evidence="5" type="primary">rpmA</name>
    <name evidence="6" type="ORF">HHT355_1199</name>
</gene>
<name>A0A0H5SHW2_HERHM</name>
<proteinExistence type="inferred from homology"/>
<dbReference type="PRINTS" id="PR00063">
    <property type="entry name" value="RIBOSOMALL27"/>
</dbReference>
<dbReference type="GO" id="GO:0022625">
    <property type="term" value="C:cytosolic large ribosomal subunit"/>
    <property type="evidence" value="ECO:0007669"/>
    <property type="project" value="TreeGrafter"/>
</dbReference>
<evidence type="ECO:0000313" key="7">
    <source>
        <dbReference type="Proteomes" id="UP000236497"/>
    </source>
</evidence>